<organism evidence="2">
    <name type="scientific">Phallusia mammillata</name>
    <dbReference type="NCBI Taxonomy" id="59560"/>
    <lineage>
        <taxon>Eukaryota</taxon>
        <taxon>Metazoa</taxon>
        <taxon>Chordata</taxon>
        <taxon>Tunicata</taxon>
        <taxon>Ascidiacea</taxon>
        <taxon>Phlebobranchia</taxon>
        <taxon>Ascidiidae</taxon>
        <taxon>Phallusia</taxon>
    </lineage>
</organism>
<keyword evidence="2" id="KW-0808">Transferase</keyword>
<feature type="domain" description="Deoxynucleoside kinase" evidence="1">
    <location>
        <begin position="2"/>
        <end position="133"/>
    </location>
</feature>
<dbReference type="GO" id="GO:0005739">
    <property type="term" value="C:mitochondrion"/>
    <property type="evidence" value="ECO:0007669"/>
    <property type="project" value="TreeGrafter"/>
</dbReference>
<dbReference type="SUPFAM" id="SSF52540">
    <property type="entry name" value="P-loop containing nucleoside triphosphate hydrolases"/>
    <property type="match status" value="1"/>
</dbReference>
<reference evidence="2" key="1">
    <citation type="submission" date="2020-04" db="EMBL/GenBank/DDBJ databases">
        <authorList>
            <person name="Neveu A P."/>
        </authorList>
    </citation>
    <scope>NUCLEOTIDE SEQUENCE</scope>
    <source>
        <tissue evidence="2">Whole embryo</tissue>
    </source>
</reference>
<dbReference type="EMBL" id="LR784375">
    <property type="protein sequence ID" value="CAB3236348.1"/>
    <property type="molecule type" value="mRNA"/>
</dbReference>
<dbReference type="PANTHER" id="PTHR10513:SF35">
    <property type="entry name" value="DEOXYADENOSINE KINASE"/>
    <property type="match status" value="1"/>
</dbReference>
<protein>
    <submittedName>
        <fullName evidence="2">Deoxycytidine kinase-like</fullName>
    </submittedName>
</protein>
<evidence type="ECO:0000313" key="2">
    <source>
        <dbReference type="EMBL" id="CAB3236348.1"/>
    </source>
</evidence>
<dbReference type="InterPro" id="IPR031314">
    <property type="entry name" value="DNK_dom"/>
</dbReference>
<dbReference type="InterPro" id="IPR050566">
    <property type="entry name" value="Deoxyribonucleoside_kinase"/>
</dbReference>
<sequence length="135" mass="15924">MVVPEPVARWTNISNDEELTASQKHGENLLNTFYSDPKRWAYTFESYTFVSRMKDVCKHSKKQYASRSPVQFFERSVYSSRYIFAKNCFESGVMSETEWNIYQDWSTYLLHALGELRLDGIIYLRAEPEVGKLRL</sequence>
<dbReference type="GO" id="GO:0019136">
    <property type="term" value="F:deoxynucleoside kinase activity"/>
    <property type="evidence" value="ECO:0007669"/>
    <property type="project" value="TreeGrafter"/>
</dbReference>
<accession>A0A6F9D9Z2</accession>
<gene>
    <name evidence="2" type="primary">Dck-002</name>
</gene>
<evidence type="ECO:0000259" key="1">
    <source>
        <dbReference type="Pfam" id="PF01712"/>
    </source>
</evidence>
<dbReference type="AlphaFoldDB" id="A0A6F9D9Z2"/>
<dbReference type="Pfam" id="PF01712">
    <property type="entry name" value="dNK"/>
    <property type="match status" value="1"/>
</dbReference>
<keyword evidence="2" id="KW-0418">Kinase</keyword>
<dbReference type="InterPro" id="IPR027417">
    <property type="entry name" value="P-loop_NTPase"/>
</dbReference>
<name>A0A6F9D9Z2_9ASCI</name>
<dbReference type="Gene3D" id="3.40.50.300">
    <property type="entry name" value="P-loop containing nucleotide triphosphate hydrolases"/>
    <property type="match status" value="1"/>
</dbReference>
<dbReference type="PANTHER" id="PTHR10513">
    <property type="entry name" value="DEOXYNUCLEOSIDE KINASE"/>
    <property type="match status" value="1"/>
</dbReference>
<proteinExistence type="evidence at transcript level"/>